<evidence type="ECO:0000313" key="8">
    <source>
        <dbReference type="EMBL" id="GAK35066.1"/>
    </source>
</evidence>
<evidence type="ECO:0000256" key="6">
    <source>
        <dbReference type="ARBA" id="ARBA00023237"/>
    </source>
</evidence>
<dbReference type="PROSITE" id="PS52016">
    <property type="entry name" value="TONB_DEPENDENT_REC_3"/>
    <property type="match status" value="1"/>
</dbReference>
<dbReference type="RefSeq" id="WP_052000539.1">
    <property type="nucleotide sequence ID" value="NZ_BAJS01000001.1"/>
</dbReference>
<dbReference type="Gene3D" id="2.40.170.20">
    <property type="entry name" value="TonB-dependent receptor, beta-barrel domain"/>
    <property type="match status" value="1"/>
</dbReference>
<sequence>MSEVGNSFFIPEGGVIKEWKNSFSQWNLKTVLEYNLSLADKHEFDFMIGNELRRTKEEGVFSAGYGFNKETLTTETIIFPDASYASTFPLFRKTYIENAFASFFATLGYTFNKKYTFFGSARIDGSDLFGVDPKYRYLPLWAASAAWRVKEESFLKEASWLNDLKLRISYGLQGNIDKGTSRYIIGERKTATLLPGQTEATIVPTNLPNDRLRWEKTATWNTGFDIAMLNNRIYFSADFYHRKSTDLIGVRTVPLENGMSTVTTNFAALTNKGFELNLVTRNIQTPSFKWNTTINVSKNLNKVDEIHVPNNQVTPSLKGYSVNALFAFKTAGLDEQGYPLFQKGDQKVTATEFFGLEDPSGWGMYQSTLTNEQIRGLYTHVGNTDPKLSGGLINNFELGRFTLNVSCAFNLGQWVKTEPFYDLIEMDRGVNRSKKMSQVWTPDNTSGTYPRMIGAYTEGGSRMGDYMAFNTGYVLANNVFRDLDIWYKEVSYLRVNSIRLAYDIPKSALAKLGIASAKVNIESRNPFVIATNYSGYFDPETVGNIYAQPMPKSITFGLNVSF</sequence>
<gene>
    <name evidence="8" type="ORF">JCM15093_141</name>
</gene>
<reference evidence="8 9" key="1">
    <citation type="journal article" date="2015" name="Microbes Environ.">
        <title>Distribution and evolution of nitrogen fixation genes in the phylum bacteroidetes.</title>
        <authorList>
            <person name="Inoue J."/>
            <person name="Oshima K."/>
            <person name="Suda W."/>
            <person name="Sakamoto M."/>
            <person name="Iino T."/>
            <person name="Noda S."/>
            <person name="Hongoh Y."/>
            <person name="Hattori M."/>
            <person name="Ohkuma M."/>
        </authorList>
    </citation>
    <scope>NUCLEOTIDE SEQUENCE [LARGE SCALE GENOMIC DNA]</scope>
    <source>
        <strain evidence="8 9">JCM 15093</strain>
    </source>
</reference>
<dbReference type="STRING" id="1121097.GCA_000428125_00399"/>
<evidence type="ECO:0000313" key="9">
    <source>
        <dbReference type="Proteomes" id="UP000027601"/>
    </source>
</evidence>
<comment type="similarity">
    <text evidence="7">Belongs to the TonB-dependent receptor family.</text>
</comment>
<accession>A0A069CYI4</accession>
<keyword evidence="8" id="KW-0675">Receptor</keyword>
<evidence type="ECO:0000256" key="5">
    <source>
        <dbReference type="ARBA" id="ARBA00023136"/>
    </source>
</evidence>
<keyword evidence="5 7" id="KW-0472">Membrane</keyword>
<dbReference type="EMBL" id="BAJS01000001">
    <property type="protein sequence ID" value="GAK35066.1"/>
    <property type="molecule type" value="Genomic_DNA"/>
</dbReference>
<keyword evidence="3 7" id="KW-1134">Transmembrane beta strand</keyword>
<protein>
    <submittedName>
        <fullName evidence="8">TonB-dependent receptor</fullName>
    </submittedName>
</protein>
<keyword evidence="2 7" id="KW-0813">Transport</keyword>
<evidence type="ECO:0000256" key="4">
    <source>
        <dbReference type="ARBA" id="ARBA00022692"/>
    </source>
</evidence>
<keyword evidence="6 7" id="KW-0998">Cell outer membrane</keyword>
<keyword evidence="9" id="KW-1185">Reference proteome</keyword>
<keyword evidence="4 7" id="KW-0812">Transmembrane</keyword>
<evidence type="ECO:0000256" key="2">
    <source>
        <dbReference type="ARBA" id="ARBA00022448"/>
    </source>
</evidence>
<dbReference type="GO" id="GO:0009279">
    <property type="term" value="C:cell outer membrane"/>
    <property type="evidence" value="ECO:0007669"/>
    <property type="project" value="UniProtKB-SubCell"/>
</dbReference>
<proteinExistence type="inferred from homology"/>
<comment type="subcellular location">
    <subcellularLocation>
        <location evidence="1 7">Cell outer membrane</location>
        <topology evidence="1 7">Multi-pass membrane protein</topology>
    </subcellularLocation>
</comment>
<dbReference type="AlphaFoldDB" id="A0A069CYI4"/>
<dbReference type="Proteomes" id="UP000027601">
    <property type="component" value="Unassembled WGS sequence"/>
</dbReference>
<dbReference type="InterPro" id="IPR036942">
    <property type="entry name" value="Beta-barrel_TonB_sf"/>
</dbReference>
<evidence type="ECO:0000256" key="1">
    <source>
        <dbReference type="ARBA" id="ARBA00004571"/>
    </source>
</evidence>
<name>A0A069CYI4_9BACE</name>
<evidence type="ECO:0000256" key="7">
    <source>
        <dbReference type="PROSITE-ProRule" id="PRU01360"/>
    </source>
</evidence>
<dbReference type="eggNOG" id="COG5338">
    <property type="taxonomic scope" value="Bacteria"/>
</dbReference>
<dbReference type="InterPro" id="IPR039426">
    <property type="entry name" value="TonB-dep_rcpt-like"/>
</dbReference>
<evidence type="ECO:0000256" key="3">
    <source>
        <dbReference type="ARBA" id="ARBA00022452"/>
    </source>
</evidence>
<organism evidence="8 9">
    <name type="scientific">Bacteroides graminisolvens DSM 19988 = JCM 15093</name>
    <dbReference type="NCBI Taxonomy" id="1121097"/>
    <lineage>
        <taxon>Bacteria</taxon>
        <taxon>Pseudomonadati</taxon>
        <taxon>Bacteroidota</taxon>
        <taxon>Bacteroidia</taxon>
        <taxon>Bacteroidales</taxon>
        <taxon>Bacteroidaceae</taxon>
        <taxon>Bacteroides</taxon>
    </lineage>
</organism>
<comment type="caution">
    <text evidence="8">The sequence shown here is derived from an EMBL/GenBank/DDBJ whole genome shotgun (WGS) entry which is preliminary data.</text>
</comment>
<dbReference type="SUPFAM" id="SSF56935">
    <property type="entry name" value="Porins"/>
    <property type="match status" value="1"/>
</dbReference>